<dbReference type="EMBL" id="LR031572">
    <property type="protein sequence ID" value="VDC80234.1"/>
    <property type="molecule type" value="Genomic_DNA"/>
</dbReference>
<evidence type="ECO:0000313" key="2">
    <source>
        <dbReference type="EMBL" id="CAG7880858.1"/>
    </source>
</evidence>
<dbReference type="Gramene" id="A03p22010.2_BraZ1">
    <property type="protein sequence ID" value="A03p22010.2_BraZ1.CDS"/>
    <property type="gene ID" value="A03g22010.2_BraZ1"/>
</dbReference>
<evidence type="ECO:0000313" key="3">
    <source>
        <dbReference type="EMBL" id="VDC80234.1"/>
    </source>
</evidence>
<proteinExistence type="predicted"/>
<feature type="chain" id="PRO_5039802037" evidence="1">
    <location>
        <begin position="18"/>
        <end position="53"/>
    </location>
</feature>
<feature type="signal peptide" evidence="1">
    <location>
        <begin position="1"/>
        <end position="17"/>
    </location>
</feature>
<organism evidence="3">
    <name type="scientific">Brassica campestris</name>
    <name type="common">Field mustard</name>
    <dbReference type="NCBI Taxonomy" id="3711"/>
    <lineage>
        <taxon>Eukaryota</taxon>
        <taxon>Viridiplantae</taxon>
        <taxon>Streptophyta</taxon>
        <taxon>Embryophyta</taxon>
        <taxon>Tracheophyta</taxon>
        <taxon>Spermatophyta</taxon>
        <taxon>Magnoliopsida</taxon>
        <taxon>eudicotyledons</taxon>
        <taxon>Gunneridae</taxon>
        <taxon>Pentapetalae</taxon>
        <taxon>rosids</taxon>
        <taxon>malvids</taxon>
        <taxon>Brassicales</taxon>
        <taxon>Brassicaceae</taxon>
        <taxon>Brassiceae</taxon>
        <taxon>Brassica</taxon>
    </lineage>
</organism>
<accession>A0A3P5ZY28</accession>
<evidence type="ECO:0000256" key="1">
    <source>
        <dbReference type="SAM" id="SignalP"/>
    </source>
</evidence>
<keyword evidence="1" id="KW-0732">Signal</keyword>
<dbReference type="Proteomes" id="UP000694005">
    <property type="component" value="Chromosome A03"/>
</dbReference>
<sequence>MCIFLLMFLFFFWCFNCELYLAEVAVRKSCNSPQLLKYFTLVGFLCKTVTLTQ</sequence>
<protein>
    <submittedName>
        <fullName evidence="2">Uncharacterized protein</fullName>
    </submittedName>
</protein>
<gene>
    <name evidence="3" type="ORF">BRAA03T11452Z</name>
    <name evidence="2" type="ORF">BRAPAZ1V2_A03P22010.2</name>
</gene>
<dbReference type="AlphaFoldDB" id="A0A3P5ZY28"/>
<reference evidence="3" key="1">
    <citation type="submission" date="2018-11" db="EMBL/GenBank/DDBJ databases">
        <authorList>
            <consortium name="Genoscope - CEA"/>
            <person name="William W."/>
        </authorList>
    </citation>
    <scope>NUCLEOTIDE SEQUENCE</scope>
</reference>
<name>A0A3P5ZY28_BRACM</name>
<dbReference type="EMBL" id="LS974619">
    <property type="protein sequence ID" value="CAG7880858.1"/>
    <property type="molecule type" value="Genomic_DNA"/>
</dbReference>